<dbReference type="AlphaFoldDB" id="A0A5J4V878"/>
<proteinExistence type="predicted"/>
<organism evidence="2 3">
    <name type="scientific">Streblomastix strix</name>
    <dbReference type="NCBI Taxonomy" id="222440"/>
    <lineage>
        <taxon>Eukaryota</taxon>
        <taxon>Metamonada</taxon>
        <taxon>Preaxostyla</taxon>
        <taxon>Oxymonadida</taxon>
        <taxon>Streblomastigidae</taxon>
        <taxon>Streblomastix</taxon>
    </lineage>
</organism>
<dbReference type="Proteomes" id="UP000324800">
    <property type="component" value="Unassembled WGS sequence"/>
</dbReference>
<evidence type="ECO:0000313" key="2">
    <source>
        <dbReference type="EMBL" id="KAA6378685.1"/>
    </source>
</evidence>
<feature type="compositionally biased region" description="Polar residues" evidence="1">
    <location>
        <begin position="1"/>
        <end position="12"/>
    </location>
</feature>
<evidence type="ECO:0000313" key="3">
    <source>
        <dbReference type="Proteomes" id="UP000324800"/>
    </source>
</evidence>
<feature type="compositionally biased region" description="Polar residues" evidence="1">
    <location>
        <begin position="239"/>
        <end position="258"/>
    </location>
</feature>
<sequence>MPATAPPSNSVHASKPAITHAVPQMRDQHQQQQVTTIAHLPRLVNEQQTQINPKMLPNSTMAIEEDIQTPHSLISQPVSSNSSISSLQSSDLDDLDQESADVTMGAKESAINKKLIEAKKVFTKKLEKIKKILQMPLATPARTQLERATTTKRSQRHTSKAAFALLKAESQPPVLTQKSLMEKQLPGEVEYEILDDEEEKKQQLQQCATVTNKQSSDSEYIDDYDSSSDHEEQKKRKYQSASRELNNLQKGRASQQLNEELRKQSTQRKLRIKTLQRTDEASLAGLTPINQEFTIDQVTVIETASADQQPHQRIYMRSRSVLTNPNPIPQSFGPPPLLYSGLIASPEVLRSRSSQPLSAILVRFATQRCAQTDPSSEYHRWHRCSFAAPKSELSPNSIFF</sequence>
<evidence type="ECO:0000256" key="1">
    <source>
        <dbReference type="SAM" id="MobiDB-lite"/>
    </source>
</evidence>
<reference evidence="2 3" key="1">
    <citation type="submission" date="2019-03" db="EMBL/GenBank/DDBJ databases">
        <title>Single cell metagenomics reveals metabolic interactions within the superorganism composed of flagellate Streblomastix strix and complex community of Bacteroidetes bacteria on its surface.</title>
        <authorList>
            <person name="Treitli S.C."/>
            <person name="Kolisko M."/>
            <person name="Husnik F."/>
            <person name="Keeling P."/>
            <person name="Hampl V."/>
        </authorList>
    </citation>
    <scope>NUCLEOTIDE SEQUENCE [LARGE SCALE GENOMIC DNA]</scope>
    <source>
        <strain evidence="2">ST1C</strain>
    </source>
</reference>
<protein>
    <submittedName>
        <fullName evidence="2">Uncharacterized protein</fullName>
    </submittedName>
</protein>
<name>A0A5J4V878_9EUKA</name>
<dbReference type="EMBL" id="SNRW01008986">
    <property type="protein sequence ID" value="KAA6378685.1"/>
    <property type="molecule type" value="Genomic_DNA"/>
</dbReference>
<accession>A0A5J4V878</accession>
<gene>
    <name evidence="2" type="ORF">EZS28_025788</name>
</gene>
<comment type="caution">
    <text evidence="2">The sequence shown here is derived from an EMBL/GenBank/DDBJ whole genome shotgun (WGS) entry which is preliminary data.</text>
</comment>
<feature type="region of interest" description="Disordered" evidence="1">
    <location>
        <begin position="209"/>
        <end position="267"/>
    </location>
</feature>
<feature type="region of interest" description="Disordered" evidence="1">
    <location>
        <begin position="1"/>
        <end position="30"/>
    </location>
</feature>